<evidence type="ECO:0000313" key="3">
    <source>
        <dbReference type="Proteomes" id="UP001189429"/>
    </source>
</evidence>
<evidence type="ECO:0000313" key="2">
    <source>
        <dbReference type="EMBL" id="CAK0896916.1"/>
    </source>
</evidence>
<accession>A0ABN9XF79</accession>
<feature type="region of interest" description="Disordered" evidence="1">
    <location>
        <begin position="56"/>
        <end position="94"/>
    </location>
</feature>
<comment type="caution">
    <text evidence="2">The sequence shown here is derived from an EMBL/GenBank/DDBJ whole genome shotgun (WGS) entry which is preliminary data.</text>
</comment>
<organism evidence="2 3">
    <name type="scientific">Prorocentrum cordatum</name>
    <dbReference type="NCBI Taxonomy" id="2364126"/>
    <lineage>
        <taxon>Eukaryota</taxon>
        <taxon>Sar</taxon>
        <taxon>Alveolata</taxon>
        <taxon>Dinophyceae</taxon>
        <taxon>Prorocentrales</taxon>
        <taxon>Prorocentraceae</taxon>
        <taxon>Prorocentrum</taxon>
    </lineage>
</organism>
<proteinExistence type="predicted"/>
<dbReference type="Proteomes" id="UP001189429">
    <property type="component" value="Unassembled WGS sequence"/>
</dbReference>
<feature type="region of interest" description="Disordered" evidence="1">
    <location>
        <begin position="1"/>
        <end position="35"/>
    </location>
</feature>
<keyword evidence="3" id="KW-1185">Reference proteome</keyword>
<reference evidence="2" key="1">
    <citation type="submission" date="2023-10" db="EMBL/GenBank/DDBJ databases">
        <authorList>
            <person name="Chen Y."/>
            <person name="Shah S."/>
            <person name="Dougan E. K."/>
            <person name="Thang M."/>
            <person name="Chan C."/>
        </authorList>
    </citation>
    <scope>NUCLEOTIDE SEQUENCE [LARGE SCALE GENOMIC DNA]</scope>
</reference>
<evidence type="ECO:0000256" key="1">
    <source>
        <dbReference type="SAM" id="MobiDB-lite"/>
    </source>
</evidence>
<dbReference type="EMBL" id="CAUYUJ010020258">
    <property type="protein sequence ID" value="CAK0896916.1"/>
    <property type="molecule type" value="Genomic_DNA"/>
</dbReference>
<sequence length="112" mass="12380">MLKERTPERRRREAPEPASSTPASNGGGSPGTLTSRSACAIRGGFKCGAASCNQVARRRASEGKAPRSTARRHLRRRRCGRKGKLEKRWRRRASEQLEKEAGLAWLGGIRLV</sequence>
<feature type="compositionally biased region" description="Basic residues" evidence="1">
    <location>
        <begin position="69"/>
        <end position="91"/>
    </location>
</feature>
<protein>
    <submittedName>
        <fullName evidence="2">Uncharacterized protein</fullName>
    </submittedName>
</protein>
<gene>
    <name evidence="2" type="ORF">PCOR1329_LOCUS75245</name>
</gene>
<feature type="compositionally biased region" description="Basic and acidic residues" evidence="1">
    <location>
        <begin position="1"/>
        <end position="15"/>
    </location>
</feature>
<name>A0ABN9XF79_9DINO</name>